<feature type="region of interest" description="Disordered" evidence="1">
    <location>
        <begin position="27"/>
        <end position="58"/>
    </location>
</feature>
<evidence type="ECO:0000313" key="3">
    <source>
        <dbReference type="Proteomes" id="UP001362999"/>
    </source>
</evidence>
<organism evidence="2 3">
    <name type="scientific">Favolaschia claudopus</name>
    <dbReference type="NCBI Taxonomy" id="2862362"/>
    <lineage>
        <taxon>Eukaryota</taxon>
        <taxon>Fungi</taxon>
        <taxon>Dikarya</taxon>
        <taxon>Basidiomycota</taxon>
        <taxon>Agaricomycotina</taxon>
        <taxon>Agaricomycetes</taxon>
        <taxon>Agaricomycetidae</taxon>
        <taxon>Agaricales</taxon>
        <taxon>Marasmiineae</taxon>
        <taxon>Mycenaceae</taxon>
        <taxon>Favolaschia</taxon>
    </lineage>
</organism>
<protein>
    <submittedName>
        <fullName evidence="2">Uncharacterized protein</fullName>
    </submittedName>
</protein>
<dbReference type="AlphaFoldDB" id="A0AAW0D8Q7"/>
<feature type="compositionally biased region" description="Low complexity" evidence="1">
    <location>
        <begin position="46"/>
        <end position="58"/>
    </location>
</feature>
<sequence>MQTRSQARAAREQEAERIEITAQAEARFHTPGWGEVFGGPLPPLTPSNSSSSVGSDSGPVFHFGHAFYPQGPTCTPTHSLANMNDEIREAQQTPGKRNSMLPPSKEEREAAERQRDLDIDSGRGVRPLRGEDTLVLNQSADSTPRGTGAGPRTPRGTGAVLLSPFHSPESSRRTAPPSRVFAGATPRPRNLRVTFADQLREAETQVIDPDTGLSEWD</sequence>
<evidence type="ECO:0000256" key="1">
    <source>
        <dbReference type="SAM" id="MobiDB-lite"/>
    </source>
</evidence>
<feature type="compositionally biased region" description="Low complexity" evidence="1">
    <location>
        <begin position="143"/>
        <end position="159"/>
    </location>
</feature>
<gene>
    <name evidence="2" type="ORF">R3P38DRAFT_2874819</name>
</gene>
<name>A0AAW0D8Q7_9AGAR</name>
<feature type="region of interest" description="Disordered" evidence="1">
    <location>
        <begin position="88"/>
        <end position="186"/>
    </location>
</feature>
<comment type="caution">
    <text evidence="2">The sequence shown here is derived from an EMBL/GenBank/DDBJ whole genome shotgun (WGS) entry which is preliminary data.</text>
</comment>
<dbReference type="Proteomes" id="UP001362999">
    <property type="component" value="Unassembled WGS sequence"/>
</dbReference>
<reference evidence="2 3" key="1">
    <citation type="journal article" date="2024" name="J Genomics">
        <title>Draft genome sequencing and assembly of Favolaschia claudopus CIRM-BRFM 2984 isolated from oak limbs.</title>
        <authorList>
            <person name="Navarro D."/>
            <person name="Drula E."/>
            <person name="Chaduli D."/>
            <person name="Cazenave R."/>
            <person name="Ahrendt S."/>
            <person name="Wang J."/>
            <person name="Lipzen A."/>
            <person name="Daum C."/>
            <person name="Barry K."/>
            <person name="Grigoriev I.V."/>
            <person name="Favel A."/>
            <person name="Rosso M.N."/>
            <person name="Martin F."/>
        </authorList>
    </citation>
    <scope>NUCLEOTIDE SEQUENCE [LARGE SCALE GENOMIC DNA]</scope>
    <source>
        <strain evidence="2 3">CIRM-BRFM 2984</strain>
    </source>
</reference>
<evidence type="ECO:0000313" key="2">
    <source>
        <dbReference type="EMBL" id="KAK7046626.1"/>
    </source>
</evidence>
<dbReference type="EMBL" id="JAWWNJ010000010">
    <property type="protein sequence ID" value="KAK7046626.1"/>
    <property type="molecule type" value="Genomic_DNA"/>
</dbReference>
<accession>A0AAW0D8Q7</accession>
<feature type="compositionally biased region" description="Basic and acidic residues" evidence="1">
    <location>
        <begin position="104"/>
        <end position="132"/>
    </location>
</feature>
<proteinExistence type="predicted"/>
<keyword evidence="3" id="KW-1185">Reference proteome</keyword>